<feature type="compositionally biased region" description="Basic and acidic residues" evidence="1">
    <location>
        <begin position="70"/>
        <end position="84"/>
    </location>
</feature>
<comment type="caution">
    <text evidence="2">The sequence shown here is derived from an EMBL/GenBank/DDBJ whole genome shotgun (WGS) entry which is preliminary data.</text>
</comment>
<proteinExistence type="predicted"/>
<evidence type="ECO:0000313" key="2">
    <source>
        <dbReference type="EMBL" id="KAF7387115.1"/>
    </source>
</evidence>
<name>A0A834JFL2_VESGE</name>
<feature type="compositionally biased region" description="Acidic residues" evidence="1">
    <location>
        <begin position="54"/>
        <end position="69"/>
    </location>
</feature>
<evidence type="ECO:0000313" key="3">
    <source>
        <dbReference type="Proteomes" id="UP000617340"/>
    </source>
</evidence>
<evidence type="ECO:0000256" key="1">
    <source>
        <dbReference type="SAM" id="MobiDB-lite"/>
    </source>
</evidence>
<protein>
    <submittedName>
        <fullName evidence="2">Uncharacterized protein</fullName>
    </submittedName>
</protein>
<organism evidence="2 3">
    <name type="scientific">Vespula germanica</name>
    <name type="common">German yellow jacket</name>
    <name type="synonym">Paravespula germanica</name>
    <dbReference type="NCBI Taxonomy" id="30212"/>
    <lineage>
        <taxon>Eukaryota</taxon>
        <taxon>Metazoa</taxon>
        <taxon>Ecdysozoa</taxon>
        <taxon>Arthropoda</taxon>
        <taxon>Hexapoda</taxon>
        <taxon>Insecta</taxon>
        <taxon>Pterygota</taxon>
        <taxon>Neoptera</taxon>
        <taxon>Endopterygota</taxon>
        <taxon>Hymenoptera</taxon>
        <taxon>Apocrita</taxon>
        <taxon>Aculeata</taxon>
        <taxon>Vespoidea</taxon>
        <taxon>Vespidae</taxon>
        <taxon>Vespinae</taxon>
        <taxon>Vespula</taxon>
    </lineage>
</organism>
<dbReference type="EMBL" id="JACSDZ010000014">
    <property type="protein sequence ID" value="KAF7387115.1"/>
    <property type="molecule type" value="Genomic_DNA"/>
</dbReference>
<dbReference type="Proteomes" id="UP000617340">
    <property type="component" value="Unassembled WGS sequence"/>
</dbReference>
<dbReference type="AlphaFoldDB" id="A0A834JFL2"/>
<sequence>MSYEKLLYVACVEEAQAKYKGVLFFIKVGRENLGSPVTGRKSVAAGVACRRGGEEEEEREEEEEEDEEKKEEVERQRREEESGR</sequence>
<keyword evidence="3" id="KW-1185">Reference proteome</keyword>
<feature type="region of interest" description="Disordered" evidence="1">
    <location>
        <begin position="44"/>
        <end position="84"/>
    </location>
</feature>
<gene>
    <name evidence="2" type="ORF">HZH68_012792</name>
</gene>
<reference evidence="2" key="1">
    <citation type="journal article" date="2020" name="G3 (Bethesda)">
        <title>High-Quality Assemblies for Three Invasive Social Wasps from the &lt;i&gt;Vespula&lt;/i&gt; Genus.</title>
        <authorList>
            <person name="Harrop T.W.R."/>
            <person name="Guhlin J."/>
            <person name="McLaughlin G.M."/>
            <person name="Permina E."/>
            <person name="Stockwell P."/>
            <person name="Gilligan J."/>
            <person name="Le Lec M.F."/>
            <person name="Gruber M.A.M."/>
            <person name="Quinn O."/>
            <person name="Lovegrove M."/>
            <person name="Duncan E.J."/>
            <person name="Remnant E.J."/>
            <person name="Van Eeckhoven J."/>
            <person name="Graham B."/>
            <person name="Knapp R.A."/>
            <person name="Langford K.W."/>
            <person name="Kronenberg Z."/>
            <person name="Press M.O."/>
            <person name="Eacker S.M."/>
            <person name="Wilson-Rankin E.E."/>
            <person name="Purcell J."/>
            <person name="Lester P.J."/>
            <person name="Dearden P.K."/>
        </authorList>
    </citation>
    <scope>NUCLEOTIDE SEQUENCE</scope>
    <source>
        <strain evidence="2">Linc-1</strain>
    </source>
</reference>
<accession>A0A834JFL2</accession>